<dbReference type="Gene3D" id="3.40.190.10">
    <property type="entry name" value="Periplasmic binding protein-like II"/>
    <property type="match status" value="2"/>
</dbReference>
<dbReference type="PANTHER" id="PTHR43649:SF33">
    <property type="entry name" value="POLYGALACTURONAN_RHAMNOGALACTURONAN-BINDING PROTEIN YTCQ"/>
    <property type="match status" value="1"/>
</dbReference>
<evidence type="ECO:0000313" key="7">
    <source>
        <dbReference type="Proteomes" id="UP000282930"/>
    </source>
</evidence>
<keyword evidence="4" id="KW-0564">Palmitate</keyword>
<dbReference type="AlphaFoldDB" id="A0A3T0D3U0"/>
<sequence length="522" mass="59225">MKQMKKLLKLIVVGVCILGLLFSSMVGLGASKSKYSFTLTIMGQYFGTEPPPANSPVILKAEEYLKTNLEFTWVPADSYKDKLNIMLASGKLPMVVYVPDNSASFVSACKAGAFWELGPYIKQYKNLKTIPDIVLWNSSIDGKIYGIPRSRTLGRNGIVYRKDWAKNVGITKLETIDDLYNMLKKFTYNDPDKDGKNDTYGMYECNYNGPFYIAVVWFGGPNGWGLNKNGQLVPSFLTNAYMEALKFWRKLYQEKIFNHDFPSVPGARWEDYYSQGKAGVKIDVIDSANRIYNGLIKNGLIPKNAKDTDIMDIKLAVKTKYGLRNMPTSGYAGYLMVSKTSVKDMNTFKKVMSILDKFGDKTMQDLFGYGLPNRHYKLVDGKIDPIQNLPAELSREISGLNQVLHFYPANGGTPRYMTPLLQLQTDMQTLNEKMNILVPNPALPLQAMSQTYIKRGVTLDNMIEDARVKYIAGQLNDQGFKKVLDNWRKQGGDQIIKEVNALYRKYKKNIPYKEDLYKILNP</sequence>
<evidence type="ECO:0000256" key="3">
    <source>
        <dbReference type="ARBA" id="ARBA00023136"/>
    </source>
</evidence>
<keyword evidence="5" id="KW-0449">Lipoprotein</keyword>
<evidence type="ECO:0000256" key="1">
    <source>
        <dbReference type="ARBA" id="ARBA00022475"/>
    </source>
</evidence>
<dbReference type="Pfam" id="PF01547">
    <property type="entry name" value="SBP_bac_1"/>
    <property type="match status" value="1"/>
</dbReference>
<proteinExistence type="predicted"/>
<name>A0A3T0D3U0_9FIRM</name>
<dbReference type="KEGG" id="ccha:ELD05_03720"/>
<gene>
    <name evidence="6" type="ORF">ELD05_03720</name>
</gene>
<protein>
    <submittedName>
        <fullName evidence="6">Extracellular solute-binding protein</fullName>
    </submittedName>
</protein>
<evidence type="ECO:0000313" key="6">
    <source>
        <dbReference type="EMBL" id="AZT89834.1"/>
    </source>
</evidence>
<dbReference type="InterPro" id="IPR050490">
    <property type="entry name" value="Bact_solute-bd_prot1"/>
</dbReference>
<dbReference type="Proteomes" id="UP000282930">
    <property type="component" value="Chromosome"/>
</dbReference>
<evidence type="ECO:0000256" key="5">
    <source>
        <dbReference type="ARBA" id="ARBA00023288"/>
    </source>
</evidence>
<keyword evidence="1" id="KW-1003">Cell membrane</keyword>
<accession>A0A3T0D3U0</accession>
<dbReference type="EMBL" id="CP034791">
    <property type="protein sequence ID" value="AZT89834.1"/>
    <property type="molecule type" value="Genomic_DNA"/>
</dbReference>
<keyword evidence="3" id="KW-0472">Membrane</keyword>
<organism evidence="6 7">
    <name type="scientific">Caldicellulosiruptor changbaiensis</name>
    <dbReference type="NCBI Taxonomy" id="1222016"/>
    <lineage>
        <taxon>Bacteria</taxon>
        <taxon>Bacillati</taxon>
        <taxon>Bacillota</taxon>
        <taxon>Bacillota incertae sedis</taxon>
        <taxon>Caldicellulosiruptorales</taxon>
        <taxon>Caldicellulosiruptoraceae</taxon>
        <taxon>Caldicellulosiruptor</taxon>
    </lineage>
</organism>
<keyword evidence="7" id="KW-1185">Reference proteome</keyword>
<reference evidence="6 7" key="1">
    <citation type="submission" date="2018-12" db="EMBL/GenBank/DDBJ databases">
        <title>Genome sequence from the cellulolytic species, Caldicellulosiruptor changbaiensis.</title>
        <authorList>
            <person name="Blumer-Schuette S.E."/>
            <person name="Mendoza C."/>
        </authorList>
    </citation>
    <scope>NUCLEOTIDE SEQUENCE [LARGE SCALE GENOMIC DNA]</scope>
    <source>
        <strain evidence="6 7">CBS-Z</strain>
    </source>
</reference>
<dbReference type="SUPFAM" id="SSF53850">
    <property type="entry name" value="Periplasmic binding protein-like II"/>
    <property type="match status" value="1"/>
</dbReference>
<evidence type="ECO:0000256" key="2">
    <source>
        <dbReference type="ARBA" id="ARBA00022729"/>
    </source>
</evidence>
<dbReference type="PANTHER" id="PTHR43649">
    <property type="entry name" value="ARABINOSE-BINDING PROTEIN-RELATED"/>
    <property type="match status" value="1"/>
</dbReference>
<evidence type="ECO:0000256" key="4">
    <source>
        <dbReference type="ARBA" id="ARBA00023139"/>
    </source>
</evidence>
<dbReference type="InterPro" id="IPR006059">
    <property type="entry name" value="SBP"/>
</dbReference>
<dbReference type="RefSeq" id="WP_127351409.1">
    <property type="nucleotide sequence ID" value="NZ_CP034791.1"/>
</dbReference>
<keyword evidence="2" id="KW-0732">Signal</keyword>
<dbReference type="CDD" id="cd13580">
    <property type="entry name" value="PBP2_AlgQ_like_1"/>
    <property type="match status" value="1"/>
</dbReference>